<gene>
    <name evidence="5" type="ORF">X777_02447</name>
</gene>
<comment type="similarity">
    <text evidence="1">Belongs to the dymeclin family.</text>
</comment>
<organism evidence="5 6">
    <name type="scientific">Ooceraea biroi</name>
    <name type="common">Clonal raider ant</name>
    <name type="synonym">Cerapachys biroi</name>
    <dbReference type="NCBI Taxonomy" id="2015173"/>
    <lineage>
        <taxon>Eukaryota</taxon>
        <taxon>Metazoa</taxon>
        <taxon>Ecdysozoa</taxon>
        <taxon>Arthropoda</taxon>
        <taxon>Hexapoda</taxon>
        <taxon>Insecta</taxon>
        <taxon>Pterygota</taxon>
        <taxon>Neoptera</taxon>
        <taxon>Endopterygota</taxon>
        <taxon>Hymenoptera</taxon>
        <taxon>Apocrita</taxon>
        <taxon>Aculeata</taxon>
        <taxon>Formicoidea</taxon>
        <taxon>Formicidae</taxon>
        <taxon>Dorylinae</taxon>
        <taxon>Ooceraea</taxon>
    </lineage>
</organism>
<dbReference type="PANTHER" id="PTHR12895:SF9">
    <property type="entry name" value="DYMECLIN"/>
    <property type="match status" value="1"/>
</dbReference>
<dbReference type="InterPro" id="IPR019142">
    <property type="entry name" value="Dymeclin"/>
</dbReference>
<evidence type="ECO:0000313" key="6">
    <source>
        <dbReference type="Proteomes" id="UP000053097"/>
    </source>
</evidence>
<dbReference type="Pfam" id="PF09742">
    <property type="entry name" value="Dymeclin"/>
    <property type="match status" value="1"/>
</dbReference>
<dbReference type="STRING" id="2015173.A0A026WQR0"/>
<reference evidence="5 6" key="1">
    <citation type="journal article" date="2014" name="Curr. Biol.">
        <title>The genome of the clonal raider ant Cerapachys biroi.</title>
        <authorList>
            <person name="Oxley P.R."/>
            <person name="Ji L."/>
            <person name="Fetter-Pruneda I."/>
            <person name="McKenzie S.K."/>
            <person name="Li C."/>
            <person name="Hu H."/>
            <person name="Zhang G."/>
            <person name="Kronauer D.J."/>
        </authorList>
    </citation>
    <scope>NUCLEOTIDE SEQUENCE [LARGE SCALE GENOMIC DNA]</scope>
</reference>
<dbReference type="AlphaFoldDB" id="A0A026WQR0"/>
<keyword evidence="6" id="KW-1185">Reference proteome</keyword>
<dbReference type="PANTHER" id="PTHR12895">
    <property type="entry name" value="DYMECLIN"/>
    <property type="match status" value="1"/>
</dbReference>
<dbReference type="GO" id="GO:0007030">
    <property type="term" value="P:Golgi organization"/>
    <property type="evidence" value="ECO:0007669"/>
    <property type="project" value="TreeGrafter"/>
</dbReference>
<proteinExistence type="inferred from homology"/>
<dbReference type="Proteomes" id="UP000053097">
    <property type="component" value="Unassembled WGS sequence"/>
</dbReference>
<evidence type="ECO:0000256" key="4">
    <source>
        <dbReference type="ARBA" id="ARBA00023288"/>
    </source>
</evidence>
<keyword evidence="3" id="KW-0519">Myristate</keyword>
<dbReference type="OMA" id="VWTLVCK"/>
<evidence type="ECO:0000313" key="5">
    <source>
        <dbReference type="EMBL" id="EZA57439.1"/>
    </source>
</evidence>
<dbReference type="GO" id="GO:0005794">
    <property type="term" value="C:Golgi apparatus"/>
    <property type="evidence" value="ECO:0007669"/>
    <property type="project" value="TreeGrafter"/>
</dbReference>
<evidence type="ECO:0000256" key="3">
    <source>
        <dbReference type="ARBA" id="ARBA00022707"/>
    </source>
</evidence>
<sequence length="697" mass="79598">MGTTPSRYEDLSQNMHLERFCGRQSIPANDIFWNNFLSYNMRPPITRNDQIELDSRLDISCQQLLVNNLTTGNFGTLIQVSLIRINQLLAPVQNQNILSAWQTYNALFAVRCILKYLIETVGEEEMLKYIEAPQITAANEALSSLRLEEFFEALIELITDVPLCEFTYVVHLEAINCLLVLLSVQLFSNTAAEYSTVYRIAMHAHSSRHASAVVCTLLHNFIQQEHAPPGLLTQQPGGSIVFSIAAGLWNVIRMGIGSGSKNVQIAHNGAAEDEERKRDTETPLASQSLLLLLVLTNHCTAVQNPYRKALFSFIDMQEDYATSQSKATDTFKFNLNKLYSTICKIPNTDEITLLLYMLLHRNSSVKQDIMRRPDIQLLVTPILQILYHAPNNTSHHIYMSLIILLILSEDETFNKRIHEIMLKGVTWYTERSISEISLGGLLILVVIRTIQYNMFKMRDKYLHTNCLAALANMSAQFTSLHPYVSQRLLSLFETLAKKHTRLEARIRAEIPAREESVINLTVNLTVNGVANTDAYVTTSVDMIQDLTILEEVLRMMLEIINSCLTHRLAHNPNLIYTLLYKKDVFQPFRTHSAFQDIVQNIDSVINFFSYKLEQKDQSQLGVSQVLATIQQGTLEWPRDRLRKFPELKFKYVEEEQPEEFFIPYVWSVVCQGALLHWSAENIKLFSPNNGEPTIIVC</sequence>
<dbReference type="OrthoDB" id="10253409at2759"/>
<accession>A0A026WQR0</accession>
<dbReference type="EMBL" id="KK107148">
    <property type="protein sequence ID" value="EZA57439.1"/>
    <property type="molecule type" value="Genomic_DNA"/>
</dbReference>
<evidence type="ECO:0000256" key="2">
    <source>
        <dbReference type="ARBA" id="ARBA00015736"/>
    </source>
</evidence>
<evidence type="ECO:0000256" key="1">
    <source>
        <dbReference type="ARBA" id="ARBA00010603"/>
    </source>
</evidence>
<name>A0A026WQR0_OOCBI</name>
<protein>
    <recommendedName>
        <fullName evidence="2">Dymeclin</fullName>
    </recommendedName>
</protein>
<keyword evidence="4" id="KW-0449">Lipoprotein</keyword>